<dbReference type="GeneID" id="63762206"/>
<feature type="region of interest" description="Disordered" evidence="1">
    <location>
        <begin position="411"/>
        <end position="433"/>
    </location>
</feature>
<protein>
    <submittedName>
        <fullName evidence="2">Uncharacterized protein</fullName>
    </submittedName>
</protein>
<dbReference type="PANTHER" id="PTHR38886">
    <property type="entry name" value="SESA DOMAIN-CONTAINING PROTEIN"/>
    <property type="match status" value="1"/>
</dbReference>
<evidence type="ECO:0000313" key="2">
    <source>
        <dbReference type="EMBL" id="OJJ62110.1"/>
    </source>
</evidence>
<feature type="compositionally biased region" description="Low complexity" evidence="1">
    <location>
        <begin position="683"/>
        <end position="697"/>
    </location>
</feature>
<organism evidence="2 3">
    <name type="scientific">Aspergillus sydowii CBS 593.65</name>
    <dbReference type="NCBI Taxonomy" id="1036612"/>
    <lineage>
        <taxon>Eukaryota</taxon>
        <taxon>Fungi</taxon>
        <taxon>Dikarya</taxon>
        <taxon>Ascomycota</taxon>
        <taxon>Pezizomycotina</taxon>
        <taxon>Eurotiomycetes</taxon>
        <taxon>Eurotiomycetidae</taxon>
        <taxon>Eurotiales</taxon>
        <taxon>Aspergillaceae</taxon>
        <taxon>Aspergillus</taxon>
        <taxon>Aspergillus subgen. Nidulantes</taxon>
    </lineage>
</organism>
<dbReference type="EMBL" id="KV878583">
    <property type="protein sequence ID" value="OJJ62110.1"/>
    <property type="molecule type" value="Genomic_DNA"/>
</dbReference>
<evidence type="ECO:0000256" key="1">
    <source>
        <dbReference type="SAM" id="MobiDB-lite"/>
    </source>
</evidence>
<accession>A0A1L9TRP8</accession>
<feature type="region of interest" description="Disordered" evidence="1">
    <location>
        <begin position="670"/>
        <end position="699"/>
    </location>
</feature>
<feature type="compositionally biased region" description="Low complexity" evidence="1">
    <location>
        <begin position="381"/>
        <end position="392"/>
    </location>
</feature>
<reference evidence="3" key="1">
    <citation type="journal article" date="2017" name="Genome Biol.">
        <title>Comparative genomics reveals high biological diversity and specific adaptations in the industrially and medically important fungal genus Aspergillus.</title>
        <authorList>
            <person name="de Vries R.P."/>
            <person name="Riley R."/>
            <person name="Wiebenga A."/>
            <person name="Aguilar-Osorio G."/>
            <person name="Amillis S."/>
            <person name="Uchima C.A."/>
            <person name="Anderluh G."/>
            <person name="Asadollahi M."/>
            <person name="Askin M."/>
            <person name="Barry K."/>
            <person name="Battaglia E."/>
            <person name="Bayram O."/>
            <person name="Benocci T."/>
            <person name="Braus-Stromeyer S.A."/>
            <person name="Caldana C."/>
            <person name="Canovas D."/>
            <person name="Cerqueira G.C."/>
            <person name="Chen F."/>
            <person name="Chen W."/>
            <person name="Choi C."/>
            <person name="Clum A."/>
            <person name="Dos Santos R.A."/>
            <person name="Damasio A.R."/>
            <person name="Diallinas G."/>
            <person name="Emri T."/>
            <person name="Fekete E."/>
            <person name="Flipphi M."/>
            <person name="Freyberg S."/>
            <person name="Gallo A."/>
            <person name="Gournas C."/>
            <person name="Habgood R."/>
            <person name="Hainaut M."/>
            <person name="Harispe M.L."/>
            <person name="Henrissat B."/>
            <person name="Hilden K.S."/>
            <person name="Hope R."/>
            <person name="Hossain A."/>
            <person name="Karabika E."/>
            <person name="Karaffa L."/>
            <person name="Karanyi Z."/>
            <person name="Krasevec N."/>
            <person name="Kuo A."/>
            <person name="Kusch H."/>
            <person name="LaButti K."/>
            <person name="Lagendijk E.L."/>
            <person name="Lapidus A."/>
            <person name="Levasseur A."/>
            <person name="Lindquist E."/>
            <person name="Lipzen A."/>
            <person name="Logrieco A.F."/>
            <person name="MacCabe A."/>
            <person name="Maekelae M.R."/>
            <person name="Malavazi I."/>
            <person name="Melin P."/>
            <person name="Meyer V."/>
            <person name="Mielnichuk N."/>
            <person name="Miskei M."/>
            <person name="Molnar A.P."/>
            <person name="Mule G."/>
            <person name="Ngan C.Y."/>
            <person name="Orejas M."/>
            <person name="Orosz E."/>
            <person name="Ouedraogo J.P."/>
            <person name="Overkamp K.M."/>
            <person name="Park H.-S."/>
            <person name="Perrone G."/>
            <person name="Piumi F."/>
            <person name="Punt P.J."/>
            <person name="Ram A.F."/>
            <person name="Ramon A."/>
            <person name="Rauscher S."/>
            <person name="Record E."/>
            <person name="Riano-Pachon D.M."/>
            <person name="Robert V."/>
            <person name="Roehrig J."/>
            <person name="Ruller R."/>
            <person name="Salamov A."/>
            <person name="Salih N.S."/>
            <person name="Samson R.A."/>
            <person name="Sandor E."/>
            <person name="Sanguinetti M."/>
            <person name="Schuetze T."/>
            <person name="Sepcic K."/>
            <person name="Shelest E."/>
            <person name="Sherlock G."/>
            <person name="Sophianopoulou V."/>
            <person name="Squina F.M."/>
            <person name="Sun H."/>
            <person name="Susca A."/>
            <person name="Todd R.B."/>
            <person name="Tsang A."/>
            <person name="Unkles S.E."/>
            <person name="van de Wiele N."/>
            <person name="van Rossen-Uffink D."/>
            <person name="Oliveira J.V."/>
            <person name="Vesth T.C."/>
            <person name="Visser J."/>
            <person name="Yu J.-H."/>
            <person name="Zhou M."/>
            <person name="Andersen M.R."/>
            <person name="Archer D.B."/>
            <person name="Baker S.E."/>
            <person name="Benoit I."/>
            <person name="Brakhage A.A."/>
            <person name="Braus G.H."/>
            <person name="Fischer R."/>
            <person name="Frisvad J.C."/>
            <person name="Goldman G.H."/>
            <person name="Houbraken J."/>
            <person name="Oakley B."/>
            <person name="Pocsi I."/>
            <person name="Scazzocchio C."/>
            <person name="Seiboth B."/>
            <person name="vanKuyk P.A."/>
            <person name="Wortman J."/>
            <person name="Dyer P.S."/>
            <person name="Grigoriev I.V."/>
        </authorList>
    </citation>
    <scope>NUCLEOTIDE SEQUENCE [LARGE SCALE GENOMIC DNA]</scope>
    <source>
        <strain evidence="3">CBS 593.65</strain>
    </source>
</reference>
<name>A0A1L9TRP8_9EURO</name>
<keyword evidence="3" id="KW-1185">Reference proteome</keyword>
<gene>
    <name evidence="2" type="ORF">ASPSYDRAFT_40722</name>
</gene>
<dbReference type="VEuPathDB" id="FungiDB:ASPSYDRAFT_40722"/>
<feature type="region of interest" description="Disordered" evidence="1">
    <location>
        <begin position="362"/>
        <end position="396"/>
    </location>
</feature>
<feature type="compositionally biased region" description="Polar residues" evidence="1">
    <location>
        <begin position="670"/>
        <end position="679"/>
    </location>
</feature>
<evidence type="ECO:0000313" key="3">
    <source>
        <dbReference type="Proteomes" id="UP000184356"/>
    </source>
</evidence>
<sequence length="731" mass="82140">MSYGGWSVGDIIQGIRLAWGIYEAVGVGMRSARSEFAAFRVEFNLIKCALERLEEFEKNCGEDLDLGRGYEQTLSRCADFIEKHKSLSKEAEIPSGEANMRRPSFGERMVSVWDRVSWPLEREEAEKLRVSLDRYVQIAILKVTSNTRDVTRQLARDSEQARVDHLEILRAVKTMSVQVSSILKRCLPDGAPNDPTPDAKYLARLQRRHLSSLLDPLPGLNAIPEDDVLSQSDSQAALQRIQDITDRLGHLALRLDTIGRQMTPSPERIPERIQPVKRTNTNDSIGSDTTIVAPVVDLLNQIGDEVREALDKVGYEHVVIPGQQQPGLHGKSTKVLNNAVDDWDQFKDWLQFQLVHSLQVPSERLDQNPPSPELHPLSRTPPYGSSPPASSYLTPSPRWVPQDHLAILSRPPSLNLNYPQSPSPSSVDSSSWDRRASLQSLPLTHHPVKVLFPDKQNPKSSLHRPVTCQLSVYLHPRTNEPDLIQGTDPETGIKLTHSLKRDRASRNTETSMTPYIRHSRHSSPLSITFMGSHRLKLEQDSKVHRWHISPVYICQDQQDFDMFQSTLLRRNVLFCGDVTCIQTSSMVEHCSQETVRVLQDPITGSISILYFASNRGPRPQSTLKGFLDLPVTDFSLPPKASKPHLKLPLQRPQRDGFGFGGPLLRRNSVESSATTLSQESRTSRGSSTVSFSSCSDSPWKRDEKWVQFCFESDRGAEAFLKALRGQSSEGV</sequence>
<feature type="compositionally biased region" description="Low complexity" evidence="1">
    <location>
        <begin position="419"/>
        <end position="430"/>
    </location>
</feature>
<dbReference type="RefSeq" id="XP_040705916.1">
    <property type="nucleotide sequence ID" value="XM_040846133.1"/>
</dbReference>
<dbReference type="PANTHER" id="PTHR38886:SF1">
    <property type="entry name" value="NACHT-NTPASE AND P-LOOP NTPASES N-TERMINAL DOMAIN-CONTAINING PROTEIN"/>
    <property type="match status" value="1"/>
</dbReference>
<dbReference type="Proteomes" id="UP000184356">
    <property type="component" value="Unassembled WGS sequence"/>
</dbReference>
<proteinExistence type="predicted"/>
<dbReference type="AlphaFoldDB" id="A0A1L9TRP8"/>
<dbReference type="OrthoDB" id="5400409at2759"/>